<proteinExistence type="predicted"/>
<dbReference type="eggNOG" id="ENOG502Z9AR">
    <property type="taxonomic scope" value="Bacteria"/>
</dbReference>
<dbReference type="STRING" id="228405.HNE_0765"/>
<keyword evidence="1" id="KW-0812">Transmembrane</keyword>
<name>Q0C450_HYPNA</name>
<dbReference type="EMBL" id="CP000158">
    <property type="protein sequence ID" value="ABI76268.1"/>
    <property type="molecule type" value="Genomic_DNA"/>
</dbReference>
<gene>
    <name evidence="2" type="ordered locus">HNE_0765</name>
</gene>
<feature type="transmembrane region" description="Helical" evidence="1">
    <location>
        <begin position="462"/>
        <end position="482"/>
    </location>
</feature>
<keyword evidence="1" id="KW-1133">Transmembrane helix</keyword>
<organism evidence="2 3">
    <name type="scientific">Hyphomonas neptunium (strain ATCC 15444)</name>
    <dbReference type="NCBI Taxonomy" id="228405"/>
    <lineage>
        <taxon>Bacteria</taxon>
        <taxon>Pseudomonadati</taxon>
        <taxon>Pseudomonadota</taxon>
        <taxon>Alphaproteobacteria</taxon>
        <taxon>Hyphomonadales</taxon>
        <taxon>Hyphomonadaceae</taxon>
        <taxon>Hyphomonas</taxon>
    </lineage>
</organism>
<feature type="transmembrane region" description="Helical" evidence="1">
    <location>
        <begin position="61"/>
        <end position="80"/>
    </location>
</feature>
<feature type="transmembrane region" description="Helical" evidence="1">
    <location>
        <begin position="306"/>
        <end position="326"/>
    </location>
</feature>
<accession>Q0C450</accession>
<reference evidence="2 3" key="1">
    <citation type="journal article" date="2006" name="J. Bacteriol.">
        <title>Comparative genomic evidence for a close relationship between the dimorphic prosthecate bacteria Hyphomonas neptunium and Caulobacter crescentus.</title>
        <authorList>
            <person name="Badger J.H."/>
            <person name="Hoover T.R."/>
            <person name="Brun Y.V."/>
            <person name="Weiner R.M."/>
            <person name="Laub M.T."/>
            <person name="Alexandre G."/>
            <person name="Mrazek J."/>
            <person name="Ren Q."/>
            <person name="Paulsen I.T."/>
            <person name="Nelson K.E."/>
            <person name="Khouri H.M."/>
            <person name="Radune D."/>
            <person name="Sosa J."/>
            <person name="Dodson R.J."/>
            <person name="Sullivan S.A."/>
            <person name="Rosovitz M.J."/>
            <person name="Madupu R."/>
            <person name="Brinkac L.M."/>
            <person name="Durkin A.S."/>
            <person name="Daugherty S.C."/>
            <person name="Kothari S.P."/>
            <person name="Giglio M.G."/>
            <person name="Zhou L."/>
            <person name="Haft D.H."/>
            <person name="Selengut J.D."/>
            <person name="Davidsen T.M."/>
            <person name="Yang Q."/>
            <person name="Zafar N."/>
            <person name="Ward N.L."/>
        </authorList>
    </citation>
    <scope>NUCLEOTIDE SEQUENCE [LARGE SCALE GENOMIC DNA]</scope>
    <source>
        <strain evidence="2 3">ATCC 15444</strain>
    </source>
</reference>
<sequence length="588" mass="63350">MTERTKMKLIKALPAFMTRSDANDPITAIALGAGVSLIGTITLSYVLAAIALITGIGIGQVMSVLILGAAFGLSVWIATFDRPDPRLQVIALAAFLIGAAIGLTLLLLDISIDGQWYHFQALSSLVEGWNPYYEPFAIAPSLTEAGYTSWPSEVYVIWPEHYPHAHWLVMALPVSAGLPMETAKFLQFTLLSGAGLVAFAALRHAGFSFLAGLFGALALMANPVAVGQIHTKLNDGLLFSSLLAFGALSLLWLIFRQRRYLALAGLVICFAVGLKFSAIPYFVVACALVLLAIWTMRDLKTCLQPAIVMAGAGIIGIFGIGFSPYVQNIAGFGHPFYPLMAGANAETLDIIRYVVPPGLGGRTGLSAFFFSLFSETHSGWSPVAPELKIPLTLHGREIYPSGAADVQLAGFGPLFSGALLLSAVLAGLLLLRERQNRVILLLLGMAVTVFVLTALFPESWWARYVPQLWLVPAGIGVTGLLAKTRPARWLAWSILVILLVNSSLMAATNLARTYRHNQEIVTQMDRFAAVGRDVVVDPDLSLARVQVLRDHGFTVRVETVIDPATCSPGERLASYGQDIEGGYLCIKR</sequence>
<evidence type="ECO:0000256" key="1">
    <source>
        <dbReference type="SAM" id="Phobius"/>
    </source>
</evidence>
<feature type="transmembrane region" description="Helical" evidence="1">
    <location>
        <begin position="237"/>
        <end position="255"/>
    </location>
</feature>
<feature type="transmembrane region" description="Helical" evidence="1">
    <location>
        <begin position="208"/>
        <end position="225"/>
    </location>
</feature>
<feature type="transmembrane region" description="Helical" evidence="1">
    <location>
        <begin position="86"/>
        <end position="108"/>
    </location>
</feature>
<feature type="transmembrane region" description="Helical" evidence="1">
    <location>
        <begin position="26"/>
        <end position="54"/>
    </location>
</feature>
<keyword evidence="3" id="KW-1185">Reference proteome</keyword>
<dbReference type="Proteomes" id="UP000001959">
    <property type="component" value="Chromosome"/>
</dbReference>
<dbReference type="AlphaFoldDB" id="Q0C450"/>
<keyword evidence="1" id="KW-0472">Membrane</keyword>
<protein>
    <submittedName>
        <fullName evidence="2">Putative membrane protein</fullName>
    </submittedName>
</protein>
<feature type="transmembrane region" description="Helical" evidence="1">
    <location>
        <begin position="489"/>
        <end position="511"/>
    </location>
</feature>
<feature type="transmembrane region" description="Helical" evidence="1">
    <location>
        <begin position="185"/>
        <end position="202"/>
    </location>
</feature>
<dbReference type="KEGG" id="hne:HNE_0765"/>
<evidence type="ECO:0000313" key="2">
    <source>
        <dbReference type="EMBL" id="ABI76268.1"/>
    </source>
</evidence>
<evidence type="ECO:0000313" key="3">
    <source>
        <dbReference type="Proteomes" id="UP000001959"/>
    </source>
</evidence>
<feature type="transmembrane region" description="Helical" evidence="1">
    <location>
        <begin position="438"/>
        <end position="456"/>
    </location>
</feature>
<feature type="transmembrane region" description="Helical" evidence="1">
    <location>
        <begin position="261"/>
        <end position="294"/>
    </location>
</feature>
<dbReference type="HOGENOM" id="CLU_463653_0_0_5"/>
<feature type="transmembrane region" description="Helical" evidence="1">
    <location>
        <begin position="408"/>
        <end position="431"/>
    </location>
</feature>